<evidence type="ECO:0000313" key="2">
    <source>
        <dbReference type="Proteomes" id="UP001054945"/>
    </source>
</evidence>
<dbReference type="EMBL" id="BPLR01002930">
    <property type="protein sequence ID" value="GIX79365.1"/>
    <property type="molecule type" value="Genomic_DNA"/>
</dbReference>
<name>A0AAV4N512_CAEEX</name>
<dbReference type="AlphaFoldDB" id="A0AAV4N512"/>
<dbReference type="Proteomes" id="UP001054945">
    <property type="component" value="Unassembled WGS sequence"/>
</dbReference>
<evidence type="ECO:0008006" key="3">
    <source>
        <dbReference type="Google" id="ProtNLM"/>
    </source>
</evidence>
<keyword evidence="2" id="KW-1185">Reference proteome</keyword>
<proteinExistence type="predicted"/>
<sequence>MIVSRKGCSILCRGSSLPGRDYYQSSPFRESPERPDRRFNENLKECQMIASRKGCSIFVQGVHLFQDVTIISPPHSGGSPERPGRHFNEVPNYLKMEIPN</sequence>
<comment type="caution">
    <text evidence="1">The sequence shown here is derived from an EMBL/GenBank/DDBJ whole genome shotgun (WGS) entry which is preliminary data.</text>
</comment>
<evidence type="ECO:0000313" key="1">
    <source>
        <dbReference type="EMBL" id="GIX79365.1"/>
    </source>
</evidence>
<protein>
    <recommendedName>
        <fullName evidence="3">Ycf15</fullName>
    </recommendedName>
</protein>
<accession>A0AAV4N512</accession>
<organism evidence="1 2">
    <name type="scientific">Caerostris extrusa</name>
    <name type="common">Bark spider</name>
    <name type="synonym">Caerostris bankana</name>
    <dbReference type="NCBI Taxonomy" id="172846"/>
    <lineage>
        <taxon>Eukaryota</taxon>
        <taxon>Metazoa</taxon>
        <taxon>Ecdysozoa</taxon>
        <taxon>Arthropoda</taxon>
        <taxon>Chelicerata</taxon>
        <taxon>Arachnida</taxon>
        <taxon>Araneae</taxon>
        <taxon>Araneomorphae</taxon>
        <taxon>Entelegynae</taxon>
        <taxon>Araneoidea</taxon>
        <taxon>Araneidae</taxon>
        <taxon>Caerostris</taxon>
    </lineage>
</organism>
<reference evidence="1 2" key="1">
    <citation type="submission" date="2021-06" db="EMBL/GenBank/DDBJ databases">
        <title>Caerostris extrusa draft genome.</title>
        <authorList>
            <person name="Kono N."/>
            <person name="Arakawa K."/>
        </authorList>
    </citation>
    <scope>NUCLEOTIDE SEQUENCE [LARGE SCALE GENOMIC DNA]</scope>
</reference>
<gene>
    <name evidence="1" type="ORF">CEXT_520131</name>
</gene>